<protein>
    <submittedName>
        <fullName evidence="7">Aminotransferase class I/II-fold pyridoxal phosphate-dependent enzyme</fullName>
    </submittedName>
</protein>
<dbReference type="SUPFAM" id="SSF53383">
    <property type="entry name" value="PLP-dependent transferases"/>
    <property type="match status" value="1"/>
</dbReference>
<dbReference type="InterPro" id="IPR004839">
    <property type="entry name" value="Aminotransferase_I/II_large"/>
</dbReference>
<dbReference type="PANTHER" id="PTHR46577">
    <property type="entry name" value="HTH-TYPE TRANSCRIPTIONAL REGULATORY PROTEIN GABR"/>
    <property type="match status" value="1"/>
</dbReference>
<dbReference type="AlphaFoldDB" id="A0A6I3SNL9"/>
<dbReference type="PANTHER" id="PTHR46577:SF1">
    <property type="entry name" value="HTH-TYPE TRANSCRIPTIONAL REGULATORY PROTEIN GABR"/>
    <property type="match status" value="1"/>
</dbReference>
<keyword evidence="7" id="KW-0808">Transferase</keyword>
<dbReference type="GO" id="GO:0003677">
    <property type="term" value="F:DNA binding"/>
    <property type="evidence" value="ECO:0007669"/>
    <property type="project" value="UniProtKB-KW"/>
</dbReference>
<feature type="domain" description="HTH gntR-type" evidence="6">
    <location>
        <begin position="12"/>
        <end position="80"/>
    </location>
</feature>
<dbReference type="CDD" id="cd00609">
    <property type="entry name" value="AAT_like"/>
    <property type="match status" value="1"/>
</dbReference>
<dbReference type="PROSITE" id="PS50949">
    <property type="entry name" value="HTH_GNTR"/>
    <property type="match status" value="1"/>
</dbReference>
<dbReference type="Pfam" id="PF00392">
    <property type="entry name" value="GntR"/>
    <property type="match status" value="1"/>
</dbReference>
<dbReference type="CDD" id="cd07377">
    <property type="entry name" value="WHTH_GntR"/>
    <property type="match status" value="1"/>
</dbReference>
<evidence type="ECO:0000256" key="3">
    <source>
        <dbReference type="ARBA" id="ARBA00023015"/>
    </source>
</evidence>
<dbReference type="RefSeq" id="WP_155477725.1">
    <property type="nucleotide sequence ID" value="NZ_WNKU01000030.1"/>
</dbReference>
<dbReference type="SUPFAM" id="SSF46785">
    <property type="entry name" value="Winged helix' DNA-binding domain"/>
    <property type="match status" value="1"/>
</dbReference>
<dbReference type="InterPro" id="IPR051446">
    <property type="entry name" value="HTH_trans_reg/aminotransferase"/>
</dbReference>
<dbReference type="GO" id="GO:0030170">
    <property type="term" value="F:pyridoxal phosphate binding"/>
    <property type="evidence" value="ECO:0007669"/>
    <property type="project" value="InterPro"/>
</dbReference>
<keyword evidence="2" id="KW-0663">Pyridoxal phosphate</keyword>
<dbReference type="GO" id="GO:0003700">
    <property type="term" value="F:DNA-binding transcription factor activity"/>
    <property type="evidence" value="ECO:0007669"/>
    <property type="project" value="InterPro"/>
</dbReference>
<dbReference type="Proteomes" id="UP000430670">
    <property type="component" value="Unassembled WGS sequence"/>
</dbReference>
<keyword evidence="3" id="KW-0805">Transcription regulation</keyword>
<evidence type="ECO:0000259" key="6">
    <source>
        <dbReference type="PROSITE" id="PS50949"/>
    </source>
</evidence>
<keyword evidence="5" id="KW-0804">Transcription</keyword>
<evidence type="ECO:0000256" key="4">
    <source>
        <dbReference type="ARBA" id="ARBA00023125"/>
    </source>
</evidence>
<reference evidence="7 8" key="1">
    <citation type="submission" date="2019-11" db="EMBL/GenBank/DDBJ databases">
        <title>Whole-genome sequence of a the green, strictly anaerobic photosynthetic bacterium Heliobacillus mobilis DSM 6151.</title>
        <authorList>
            <person name="Kyndt J.A."/>
            <person name="Meyer T.E."/>
        </authorList>
    </citation>
    <scope>NUCLEOTIDE SEQUENCE [LARGE SCALE GENOMIC DNA]</scope>
    <source>
        <strain evidence="7 8">DSM 6151</strain>
    </source>
</reference>
<comment type="caution">
    <text evidence="7">The sequence shown here is derived from an EMBL/GenBank/DDBJ whole genome shotgun (WGS) entry which is preliminary data.</text>
</comment>
<accession>A0A6I3SNL9</accession>
<dbReference type="InterPro" id="IPR036388">
    <property type="entry name" value="WH-like_DNA-bd_sf"/>
</dbReference>
<keyword evidence="4" id="KW-0238">DNA-binding</keyword>
<dbReference type="InterPro" id="IPR015424">
    <property type="entry name" value="PyrdxlP-dep_Trfase"/>
</dbReference>
<dbReference type="SMART" id="SM00345">
    <property type="entry name" value="HTH_GNTR"/>
    <property type="match status" value="1"/>
</dbReference>
<dbReference type="Gene3D" id="1.10.10.10">
    <property type="entry name" value="Winged helix-like DNA-binding domain superfamily/Winged helix DNA-binding domain"/>
    <property type="match status" value="1"/>
</dbReference>
<keyword evidence="8" id="KW-1185">Reference proteome</keyword>
<evidence type="ECO:0000256" key="5">
    <source>
        <dbReference type="ARBA" id="ARBA00023163"/>
    </source>
</evidence>
<name>A0A6I3SNL9_HELMO</name>
<dbReference type="EMBL" id="WNKU01000030">
    <property type="protein sequence ID" value="MTV50633.1"/>
    <property type="molecule type" value="Genomic_DNA"/>
</dbReference>
<comment type="similarity">
    <text evidence="1">In the C-terminal section; belongs to the class-I pyridoxal-phosphate-dependent aminotransferase family.</text>
</comment>
<sequence length="463" mass="52629">MWGIELRRSGDISLTRQIYQSLKEQITRGYILSGEALPSTRELAKQLGVSRNTVCEAYEMLLAEGDVVSSQGSPTRVAEGVCVDLPPHAEPMETLTPSTPPIRANFQTGQPDLRHFPRFQWSQLLRKAYEEMPLDQFGYTGPEGLPKLREEIAAWLFRSKGLTVRSQDIFITAGATQALHLISEMLCHRAKGIIIEDPCHMGMLRVLRSKEVTVYPVPVDEHGLQTEQLEPWNAGAIYVTPSHQFPLGGILPANRRAVLIRFARENHLYIIEDDYDSEFRYCGEPVAPLYAMDPQRVIYVGTFSKILFPALRVGYAVLPPTLHRQWKYLRTHTDVQSPPFEQAALAEYLGSRKLDRHVQKMRRLYGERRKLLLSLLKDTFGTGWRPWGDAAGLHIALAFQGFYFDQEFIQRSKQAGIFCTSVDDHSICKGRHLDKLLLGYGHLEPDEIRKGISLLYELMNGHT</sequence>
<keyword evidence="7" id="KW-0032">Aminotransferase</keyword>
<dbReference type="InterPro" id="IPR000524">
    <property type="entry name" value="Tscrpt_reg_HTH_GntR"/>
</dbReference>
<dbReference type="GO" id="GO:0008483">
    <property type="term" value="F:transaminase activity"/>
    <property type="evidence" value="ECO:0007669"/>
    <property type="project" value="UniProtKB-KW"/>
</dbReference>
<organism evidence="7 8">
    <name type="scientific">Heliobacterium mobile</name>
    <name type="common">Heliobacillus mobilis</name>
    <dbReference type="NCBI Taxonomy" id="28064"/>
    <lineage>
        <taxon>Bacteria</taxon>
        <taxon>Bacillati</taxon>
        <taxon>Bacillota</taxon>
        <taxon>Clostridia</taxon>
        <taxon>Eubacteriales</taxon>
        <taxon>Heliobacteriaceae</taxon>
        <taxon>Heliobacterium</taxon>
    </lineage>
</organism>
<gene>
    <name evidence="7" type="ORF">GJ688_16980</name>
</gene>
<proteinExistence type="inferred from homology"/>
<dbReference type="Pfam" id="PF00155">
    <property type="entry name" value="Aminotran_1_2"/>
    <property type="match status" value="1"/>
</dbReference>
<dbReference type="OrthoDB" id="9808770at2"/>
<evidence type="ECO:0000313" key="8">
    <source>
        <dbReference type="Proteomes" id="UP000430670"/>
    </source>
</evidence>
<dbReference type="InterPro" id="IPR015421">
    <property type="entry name" value="PyrdxlP-dep_Trfase_major"/>
</dbReference>
<evidence type="ECO:0000256" key="2">
    <source>
        <dbReference type="ARBA" id="ARBA00022898"/>
    </source>
</evidence>
<dbReference type="InterPro" id="IPR036390">
    <property type="entry name" value="WH_DNA-bd_sf"/>
</dbReference>
<dbReference type="PRINTS" id="PR00035">
    <property type="entry name" value="HTHGNTR"/>
</dbReference>
<evidence type="ECO:0000313" key="7">
    <source>
        <dbReference type="EMBL" id="MTV50633.1"/>
    </source>
</evidence>
<evidence type="ECO:0000256" key="1">
    <source>
        <dbReference type="ARBA" id="ARBA00005384"/>
    </source>
</evidence>
<dbReference type="Gene3D" id="3.40.640.10">
    <property type="entry name" value="Type I PLP-dependent aspartate aminotransferase-like (Major domain)"/>
    <property type="match status" value="1"/>
</dbReference>